<reference evidence="2" key="1">
    <citation type="journal article" date="2014" name="Int. J. Syst. Evol. Microbiol.">
        <title>Complete genome sequence of Corynebacterium casei LMG S-19264T (=DSM 44701T), isolated from a smear-ripened cheese.</title>
        <authorList>
            <consortium name="US DOE Joint Genome Institute (JGI-PGF)"/>
            <person name="Walter F."/>
            <person name="Albersmeier A."/>
            <person name="Kalinowski J."/>
            <person name="Ruckert C."/>
        </authorList>
    </citation>
    <scope>NUCLEOTIDE SEQUENCE</scope>
    <source>
        <strain evidence="2">JCM 19596</strain>
    </source>
</reference>
<keyword evidence="1" id="KW-1133">Transmembrane helix</keyword>
<dbReference type="EMBL" id="BMPG01000001">
    <property type="protein sequence ID" value="GGL49452.1"/>
    <property type="molecule type" value="Genomic_DNA"/>
</dbReference>
<evidence type="ECO:0000313" key="2">
    <source>
        <dbReference type="EMBL" id="GGL49452.1"/>
    </source>
</evidence>
<evidence type="ECO:0000256" key="1">
    <source>
        <dbReference type="SAM" id="Phobius"/>
    </source>
</evidence>
<sequence>MSPKAATIQRIGLALLLFAIFLRSGSADGSFTAWAVAVVGLTIVVLAWFASRAARVQERRRSNLESE</sequence>
<feature type="transmembrane region" description="Helical" evidence="1">
    <location>
        <begin position="37"/>
        <end position="54"/>
    </location>
</feature>
<dbReference type="AlphaFoldDB" id="A0A830F0K1"/>
<keyword evidence="3" id="KW-1185">Reference proteome</keyword>
<gene>
    <name evidence="2" type="ORF">GCM10009039_04580</name>
</gene>
<dbReference type="Proteomes" id="UP000607197">
    <property type="component" value="Unassembled WGS sequence"/>
</dbReference>
<protein>
    <submittedName>
        <fullName evidence="2">Uncharacterized protein</fullName>
    </submittedName>
</protein>
<comment type="caution">
    <text evidence="2">The sequence shown here is derived from an EMBL/GenBank/DDBJ whole genome shotgun (WGS) entry which is preliminary data.</text>
</comment>
<evidence type="ECO:0000313" key="3">
    <source>
        <dbReference type="Proteomes" id="UP000607197"/>
    </source>
</evidence>
<keyword evidence="1" id="KW-0812">Transmembrane</keyword>
<proteinExistence type="predicted"/>
<reference evidence="2" key="2">
    <citation type="submission" date="2020-09" db="EMBL/GenBank/DDBJ databases">
        <authorList>
            <person name="Sun Q."/>
            <person name="Ohkuma M."/>
        </authorList>
    </citation>
    <scope>NUCLEOTIDE SEQUENCE</scope>
    <source>
        <strain evidence="2">JCM 19596</strain>
    </source>
</reference>
<organism evidence="2 3">
    <name type="scientific">Halocalculus aciditolerans</name>
    <dbReference type="NCBI Taxonomy" id="1383812"/>
    <lineage>
        <taxon>Archaea</taxon>
        <taxon>Methanobacteriati</taxon>
        <taxon>Methanobacteriota</taxon>
        <taxon>Stenosarchaea group</taxon>
        <taxon>Halobacteria</taxon>
        <taxon>Halobacteriales</taxon>
        <taxon>Halobacteriaceae</taxon>
        <taxon>Halocalculus</taxon>
    </lineage>
</organism>
<keyword evidence="1" id="KW-0472">Membrane</keyword>
<dbReference type="RefSeq" id="WP_188975424.1">
    <property type="nucleotide sequence ID" value="NZ_BMPG01000001.1"/>
</dbReference>
<accession>A0A830F0K1</accession>
<name>A0A830F0K1_9EURY</name>